<dbReference type="Proteomes" id="UP000625711">
    <property type="component" value="Unassembled WGS sequence"/>
</dbReference>
<name>A0A834IVU0_RHYFE</name>
<dbReference type="AlphaFoldDB" id="A0A834IVU0"/>
<accession>A0A834IVU0</accession>
<dbReference type="EMBL" id="JAACXV010000016">
    <property type="protein sequence ID" value="KAF7287046.1"/>
    <property type="molecule type" value="Genomic_DNA"/>
</dbReference>
<feature type="compositionally biased region" description="Basic and acidic residues" evidence="1">
    <location>
        <begin position="86"/>
        <end position="101"/>
    </location>
</feature>
<evidence type="ECO:0000256" key="1">
    <source>
        <dbReference type="SAM" id="MobiDB-lite"/>
    </source>
</evidence>
<sequence length="118" mass="13895">MCHHQHPSQFYTASKEGAATFYSIHQSRWLICKSNNTPNYQVNMAILYGRWKEVYIWLGAEKDDARRPTASETERDGHIDIINRERAREDGARTKRIRESKINQSLYQTDRPIDKRGL</sequence>
<protein>
    <submittedName>
        <fullName evidence="2">Uncharacterized protein</fullName>
    </submittedName>
</protein>
<keyword evidence="3" id="KW-1185">Reference proteome</keyword>
<gene>
    <name evidence="2" type="ORF">GWI33_002429</name>
</gene>
<dbReference type="OrthoDB" id="6774114at2759"/>
<evidence type="ECO:0000313" key="3">
    <source>
        <dbReference type="Proteomes" id="UP000625711"/>
    </source>
</evidence>
<evidence type="ECO:0000313" key="2">
    <source>
        <dbReference type="EMBL" id="KAF7287046.1"/>
    </source>
</evidence>
<feature type="region of interest" description="Disordered" evidence="1">
    <location>
        <begin position="86"/>
        <end position="118"/>
    </location>
</feature>
<reference evidence="2" key="1">
    <citation type="submission" date="2020-08" db="EMBL/GenBank/DDBJ databases">
        <title>Genome sequencing and assembly of the red palm weevil Rhynchophorus ferrugineus.</title>
        <authorList>
            <person name="Dias G.B."/>
            <person name="Bergman C.M."/>
            <person name="Manee M."/>
        </authorList>
    </citation>
    <scope>NUCLEOTIDE SEQUENCE</scope>
    <source>
        <strain evidence="2">AA-2017</strain>
        <tissue evidence="2">Whole larva</tissue>
    </source>
</reference>
<organism evidence="2 3">
    <name type="scientific">Rhynchophorus ferrugineus</name>
    <name type="common">Red palm weevil</name>
    <name type="synonym">Curculio ferrugineus</name>
    <dbReference type="NCBI Taxonomy" id="354439"/>
    <lineage>
        <taxon>Eukaryota</taxon>
        <taxon>Metazoa</taxon>
        <taxon>Ecdysozoa</taxon>
        <taxon>Arthropoda</taxon>
        <taxon>Hexapoda</taxon>
        <taxon>Insecta</taxon>
        <taxon>Pterygota</taxon>
        <taxon>Neoptera</taxon>
        <taxon>Endopterygota</taxon>
        <taxon>Coleoptera</taxon>
        <taxon>Polyphaga</taxon>
        <taxon>Cucujiformia</taxon>
        <taxon>Curculionidae</taxon>
        <taxon>Dryophthorinae</taxon>
        <taxon>Rhynchophorus</taxon>
    </lineage>
</organism>
<comment type="caution">
    <text evidence="2">The sequence shown here is derived from an EMBL/GenBank/DDBJ whole genome shotgun (WGS) entry which is preliminary data.</text>
</comment>
<proteinExistence type="predicted"/>